<evidence type="ECO:0000256" key="4">
    <source>
        <dbReference type="ARBA" id="ARBA00022723"/>
    </source>
</evidence>
<accession>J4GP13</accession>
<proteinExistence type="inferred from homology"/>
<gene>
    <name evidence="13" type="ORF">FIBRA_04305</name>
</gene>
<evidence type="ECO:0000256" key="7">
    <source>
        <dbReference type="ARBA" id="ARBA00023008"/>
    </source>
</evidence>
<evidence type="ECO:0000256" key="1">
    <source>
        <dbReference type="ARBA" id="ARBA00001973"/>
    </source>
</evidence>
<organism evidence="13 14">
    <name type="scientific">Fibroporia radiculosa</name>
    <dbReference type="NCBI Taxonomy" id="599839"/>
    <lineage>
        <taxon>Eukaryota</taxon>
        <taxon>Fungi</taxon>
        <taxon>Dikarya</taxon>
        <taxon>Basidiomycota</taxon>
        <taxon>Agaricomycotina</taxon>
        <taxon>Agaricomycetes</taxon>
        <taxon>Polyporales</taxon>
        <taxon>Fibroporiaceae</taxon>
        <taxon>Fibroporia</taxon>
    </lineage>
</organism>
<evidence type="ECO:0000256" key="5">
    <source>
        <dbReference type="ARBA" id="ARBA00022729"/>
    </source>
</evidence>
<keyword evidence="6" id="KW-0560">Oxidoreductase</keyword>
<dbReference type="HOGENOM" id="CLU_030284_2_1_1"/>
<comment type="cofactor">
    <cofactor evidence="1">
        <name>Cu(2+)</name>
        <dbReference type="ChEBI" id="CHEBI:29036"/>
    </cofactor>
</comment>
<evidence type="ECO:0000256" key="3">
    <source>
        <dbReference type="ARBA" id="ARBA00022525"/>
    </source>
</evidence>
<keyword evidence="8" id="KW-0503">Monooxygenase</keyword>
<dbReference type="GeneID" id="24097136"/>
<feature type="chain" id="PRO_5003779052" evidence="12">
    <location>
        <begin position="20"/>
        <end position="389"/>
    </location>
</feature>
<dbReference type="AlphaFoldDB" id="J4GP13"/>
<dbReference type="EMBL" id="HE797068">
    <property type="protein sequence ID" value="CCM02225.1"/>
    <property type="molecule type" value="Genomic_DNA"/>
</dbReference>
<sequence>MLLPLTVGAILVLQVMAHASIWHPSMWGFNVTMQTFPYDNRPVAPLINYTFDQWWFHGHLDYPPNDGDFFELPAGKPVTAQIACDKGATTYFASDPGGNIQSGDNVCPGSPISEFHTTGIDDVKGCGLAVTYKSNVTDVKPDDFTDASLPGRGLHLCLLLDTFSRYHELITMKPDSGSEQNYMNGFRCNVSGSTSTVSLAAPQVARRCGADPANGRPEASPGNCTYGAKQPLYWFQAEGNNMFEGTYSPPFYNDLYNFLDGAQEDIFEDSYPNGIPPPSPNSTVVPVANLAGVASTSTPLPLSVTGPPVSFSTISGSPSSSPIVASPQPSPTLAREPISSTLNPMCEIQSLHRRSLRRRSTWTGFERAASVVRRDTLSLQDRNRLWNLF</sequence>
<dbReference type="InParanoid" id="J4GP13"/>
<evidence type="ECO:0000256" key="11">
    <source>
        <dbReference type="ARBA" id="ARBA00046340"/>
    </source>
</evidence>
<comment type="similarity">
    <text evidence="11">Belongs to the polysaccharide monooxygenase AA14 family.</text>
</comment>
<dbReference type="GO" id="GO:0046872">
    <property type="term" value="F:metal ion binding"/>
    <property type="evidence" value="ECO:0007669"/>
    <property type="project" value="UniProtKB-KW"/>
</dbReference>
<keyword evidence="14" id="KW-1185">Reference proteome</keyword>
<dbReference type="RefSeq" id="XP_012181508.1">
    <property type="nucleotide sequence ID" value="XM_012326118.1"/>
</dbReference>
<dbReference type="InterPro" id="IPR054497">
    <property type="entry name" value="LPMO_AA14"/>
</dbReference>
<keyword evidence="4" id="KW-0479">Metal-binding</keyword>
<keyword evidence="3" id="KW-0964">Secreted</keyword>
<dbReference type="GO" id="GO:0004497">
    <property type="term" value="F:monooxygenase activity"/>
    <property type="evidence" value="ECO:0007669"/>
    <property type="project" value="UniProtKB-KW"/>
</dbReference>
<evidence type="ECO:0000313" key="14">
    <source>
        <dbReference type="Proteomes" id="UP000006352"/>
    </source>
</evidence>
<keyword evidence="7" id="KW-0186">Copper</keyword>
<evidence type="ECO:0000256" key="12">
    <source>
        <dbReference type="SAM" id="SignalP"/>
    </source>
</evidence>
<feature type="signal peptide" evidence="12">
    <location>
        <begin position="1"/>
        <end position="19"/>
    </location>
</feature>
<name>J4GP13_9APHY</name>
<evidence type="ECO:0000256" key="6">
    <source>
        <dbReference type="ARBA" id="ARBA00023002"/>
    </source>
</evidence>
<dbReference type="GO" id="GO:0005576">
    <property type="term" value="C:extracellular region"/>
    <property type="evidence" value="ECO:0007669"/>
    <property type="project" value="UniProtKB-SubCell"/>
</dbReference>
<comment type="subcellular location">
    <subcellularLocation>
        <location evidence="2">Secreted</location>
    </subcellularLocation>
</comment>
<evidence type="ECO:0000313" key="13">
    <source>
        <dbReference type="EMBL" id="CCM02225.1"/>
    </source>
</evidence>
<dbReference type="Pfam" id="PF22810">
    <property type="entry name" value="LPMO_AA14"/>
    <property type="match status" value="2"/>
</dbReference>
<dbReference type="OrthoDB" id="2019572at2759"/>
<reference evidence="13 14" key="1">
    <citation type="journal article" date="2012" name="Appl. Environ. Microbiol.">
        <title>Short-read sequencing for genomic analysis of the brown rot fungus Fibroporia radiculosa.</title>
        <authorList>
            <person name="Tang J.D."/>
            <person name="Perkins A.D."/>
            <person name="Sonstegard T.S."/>
            <person name="Schroeder S.G."/>
            <person name="Burgess S.C."/>
            <person name="Diehl S.V."/>
        </authorList>
    </citation>
    <scope>NUCLEOTIDE SEQUENCE [LARGE SCALE GENOMIC DNA]</scope>
    <source>
        <strain evidence="13 14">TFFH 294</strain>
    </source>
</reference>
<protein>
    <submittedName>
        <fullName evidence="13">Uncharacterized protein</fullName>
    </submittedName>
</protein>
<evidence type="ECO:0000256" key="8">
    <source>
        <dbReference type="ARBA" id="ARBA00023033"/>
    </source>
</evidence>
<keyword evidence="10" id="KW-0325">Glycoprotein</keyword>
<evidence type="ECO:0000256" key="2">
    <source>
        <dbReference type="ARBA" id="ARBA00004613"/>
    </source>
</evidence>
<keyword evidence="5 12" id="KW-0732">Signal</keyword>
<dbReference type="STRING" id="599839.J4GP13"/>
<evidence type="ECO:0000256" key="9">
    <source>
        <dbReference type="ARBA" id="ARBA00023157"/>
    </source>
</evidence>
<keyword evidence="9" id="KW-1015">Disulfide bond</keyword>
<dbReference type="Proteomes" id="UP000006352">
    <property type="component" value="Unassembled WGS sequence"/>
</dbReference>
<evidence type="ECO:0000256" key="10">
    <source>
        <dbReference type="ARBA" id="ARBA00023180"/>
    </source>
</evidence>